<protein>
    <submittedName>
        <fullName evidence="3">DUF2415 domain-containing protein</fullName>
    </submittedName>
</protein>
<dbReference type="SUPFAM" id="SSF50978">
    <property type="entry name" value="WD40 repeat-like"/>
    <property type="match status" value="1"/>
</dbReference>
<keyword evidence="2" id="KW-1185">Reference proteome</keyword>
<dbReference type="GO" id="GO:0000932">
    <property type="term" value="C:P-body"/>
    <property type="evidence" value="ECO:0007669"/>
    <property type="project" value="TreeGrafter"/>
</dbReference>
<dbReference type="Pfam" id="PF20770">
    <property type="entry name" value="PAN2_N"/>
    <property type="match status" value="1"/>
</dbReference>
<dbReference type="STRING" id="451379.A0A0N5AC34"/>
<dbReference type="Gene3D" id="2.130.10.10">
    <property type="entry name" value="YVTN repeat-like/Quinoprotein amine dehydrogenase"/>
    <property type="match status" value="1"/>
</dbReference>
<dbReference type="GO" id="GO:0031251">
    <property type="term" value="C:PAN complex"/>
    <property type="evidence" value="ECO:0007669"/>
    <property type="project" value="TreeGrafter"/>
</dbReference>
<dbReference type="InterPro" id="IPR036322">
    <property type="entry name" value="WD40_repeat_dom_sf"/>
</dbReference>
<dbReference type="PANTHER" id="PTHR15728">
    <property type="entry name" value="DEADENYLATION COMPLEX CATALYTIC SUBUNIT PAN2"/>
    <property type="match status" value="1"/>
</dbReference>
<proteinExistence type="predicted"/>
<dbReference type="InterPro" id="IPR050785">
    <property type="entry name" value="PAN2-PAN3_catalytic_subunit"/>
</dbReference>
<dbReference type="WBParaSite" id="SMUV_0000171001-mRNA-1">
    <property type="protein sequence ID" value="SMUV_0000171001-mRNA-1"/>
    <property type="gene ID" value="SMUV_0000171001"/>
</dbReference>
<dbReference type="InterPro" id="IPR001680">
    <property type="entry name" value="WD40_rpt"/>
</dbReference>
<evidence type="ECO:0000259" key="1">
    <source>
        <dbReference type="Pfam" id="PF20770"/>
    </source>
</evidence>
<dbReference type="InterPro" id="IPR015943">
    <property type="entry name" value="WD40/YVTN_repeat-like_dom_sf"/>
</dbReference>
<accession>A0A0N5AC34</accession>
<reference evidence="3" key="1">
    <citation type="submission" date="2017-02" db="UniProtKB">
        <authorList>
            <consortium name="WormBaseParasite"/>
        </authorList>
    </citation>
    <scope>IDENTIFICATION</scope>
</reference>
<dbReference type="InterPro" id="IPR048841">
    <property type="entry name" value="PAN2_N"/>
</dbReference>
<name>A0A0N5AC34_9BILA</name>
<dbReference type="Proteomes" id="UP000046393">
    <property type="component" value="Unplaced"/>
</dbReference>
<organism evidence="2 3">
    <name type="scientific">Syphacia muris</name>
    <dbReference type="NCBI Taxonomy" id="451379"/>
    <lineage>
        <taxon>Eukaryota</taxon>
        <taxon>Metazoa</taxon>
        <taxon>Ecdysozoa</taxon>
        <taxon>Nematoda</taxon>
        <taxon>Chromadorea</taxon>
        <taxon>Rhabditida</taxon>
        <taxon>Spirurina</taxon>
        <taxon>Oxyuridomorpha</taxon>
        <taxon>Oxyuroidea</taxon>
        <taxon>Oxyuridae</taxon>
        <taxon>Syphacia</taxon>
    </lineage>
</organism>
<dbReference type="AlphaFoldDB" id="A0A0N5AC34"/>
<dbReference type="PANTHER" id="PTHR15728:SF0">
    <property type="entry name" value="PAN2-PAN3 DEADENYLATION COMPLEX CATALYTIC SUBUNIT PAN2"/>
    <property type="match status" value="1"/>
</dbReference>
<dbReference type="SMART" id="SM00320">
    <property type="entry name" value="WD40"/>
    <property type="match status" value="3"/>
</dbReference>
<dbReference type="GO" id="GO:0000289">
    <property type="term" value="P:nuclear-transcribed mRNA poly(A) tail shortening"/>
    <property type="evidence" value="ECO:0007669"/>
    <property type="project" value="TreeGrafter"/>
</dbReference>
<sequence length="398" mass="44051">MKQIVLESTMIAGQVVAKGASMLSDCVTSLAFDPYEELLWSGSRSGCVVSYYGAQSNVYTAFVSHPSAIQDVLCTDNAVLTLSEKRLRGHRRQGLPLFTHESENMVDMKCMHRLPDAPHTVVMGGNQQEIVQFDFEKEKEIRIAHLKQSDCLQLRSNSEFLFSSDSDGNITLRDLCTIEPIRTIHAHQGVVSDFDVCGNQLITCGYSSRHRNLLADRVLMVYDLRNFRSFSPVTLPVSSPLQFCRFLPAYSDKRVVAVTQGGQVIVVDPNEATGIPEQLDTDNVALFDISSSGQCIAYGNQTGPLRLCSDRKNPVVNENSKETDFSEPLSRLYYITTADIGDNDSEKPYVAFSAPFRIDSVSLLEWPGETCEQAHALSPGAGTSFSQFNVKPYSEKSS</sequence>
<evidence type="ECO:0000313" key="2">
    <source>
        <dbReference type="Proteomes" id="UP000046393"/>
    </source>
</evidence>
<feature type="domain" description="PAN2-PAN3 deadenylation complex catalytic subunit PAN2 N-terminal" evidence="1">
    <location>
        <begin position="27"/>
        <end position="307"/>
    </location>
</feature>
<evidence type="ECO:0000313" key="3">
    <source>
        <dbReference type="WBParaSite" id="SMUV_0000171001-mRNA-1"/>
    </source>
</evidence>
<dbReference type="GO" id="GO:0004535">
    <property type="term" value="F:poly(A)-specific ribonuclease activity"/>
    <property type="evidence" value="ECO:0007669"/>
    <property type="project" value="TreeGrafter"/>
</dbReference>